<evidence type="ECO:0000313" key="2">
    <source>
        <dbReference type="Proteomes" id="UP000475862"/>
    </source>
</evidence>
<dbReference type="AlphaFoldDB" id="A0A6G0TZ30"/>
<sequence length="299" mass="34408">MKKQQASYTKISSVRHFARLNRQHRLELLVDCSEDFAGQDMISVCTTAKNDNSLIRRSLHDLVKRDVMVGRDVDRSFFRDVATDPQRIADRHVSAAVRNLWQMVFVGGNGFAHVDGHRTFGVDGRRVWYDNRGTDVLPAGPHSGPLSLRRRPTHAPRRLSLQLLLQYRRKLRRVLDGSTASRLRLSGSTWLCLPVMPLCEDYQILRLAVVVLSMSLMSSNVSFSDMCTRFTRHQRAIREIQIGYTTNLKNKTVELIPRFTFKISKTIILESITIFIDYQNFYTYQIVSVELSWIVTSTS</sequence>
<dbReference type="Proteomes" id="UP000475862">
    <property type="component" value="Unassembled WGS sequence"/>
</dbReference>
<accession>A0A6G0TZ30</accession>
<protein>
    <submittedName>
        <fullName evidence="1">Uncharacterized protein</fullName>
    </submittedName>
</protein>
<comment type="caution">
    <text evidence="1">The sequence shown here is derived from an EMBL/GenBank/DDBJ whole genome shotgun (WGS) entry which is preliminary data.</text>
</comment>
<proteinExistence type="predicted"/>
<gene>
    <name evidence="1" type="ORF">AGLY_003978</name>
</gene>
<reference evidence="1 2" key="1">
    <citation type="submission" date="2019-08" db="EMBL/GenBank/DDBJ databases">
        <title>The genome of the soybean aphid Biotype 1, its phylome, world population structure and adaptation to the North American continent.</title>
        <authorList>
            <person name="Giordano R."/>
            <person name="Donthu R.K."/>
            <person name="Hernandez A.G."/>
            <person name="Wright C.L."/>
            <person name="Zimin A.V."/>
        </authorList>
    </citation>
    <scope>NUCLEOTIDE SEQUENCE [LARGE SCALE GENOMIC DNA]</scope>
    <source>
        <tissue evidence="1">Whole aphids</tissue>
    </source>
</reference>
<keyword evidence="2" id="KW-1185">Reference proteome</keyword>
<dbReference type="EMBL" id="VYZN01000013">
    <property type="protein sequence ID" value="KAE9540733.1"/>
    <property type="molecule type" value="Genomic_DNA"/>
</dbReference>
<evidence type="ECO:0000313" key="1">
    <source>
        <dbReference type="EMBL" id="KAE9540733.1"/>
    </source>
</evidence>
<organism evidence="1 2">
    <name type="scientific">Aphis glycines</name>
    <name type="common">Soybean aphid</name>
    <dbReference type="NCBI Taxonomy" id="307491"/>
    <lineage>
        <taxon>Eukaryota</taxon>
        <taxon>Metazoa</taxon>
        <taxon>Ecdysozoa</taxon>
        <taxon>Arthropoda</taxon>
        <taxon>Hexapoda</taxon>
        <taxon>Insecta</taxon>
        <taxon>Pterygota</taxon>
        <taxon>Neoptera</taxon>
        <taxon>Paraneoptera</taxon>
        <taxon>Hemiptera</taxon>
        <taxon>Sternorrhyncha</taxon>
        <taxon>Aphidomorpha</taxon>
        <taxon>Aphidoidea</taxon>
        <taxon>Aphididae</taxon>
        <taxon>Aphidini</taxon>
        <taxon>Aphis</taxon>
        <taxon>Aphis</taxon>
    </lineage>
</organism>
<name>A0A6G0TZ30_APHGL</name>